<gene>
    <name evidence="1" type="ORF">WFZ86_15630</name>
</gene>
<dbReference type="InterPro" id="IPR021272">
    <property type="entry name" value="DUF2851"/>
</dbReference>
<name>A0ABU9NRM4_9FLAO</name>
<sequence>MKEDFLHYVWKYQKLTSLELQTVKGETISILHPGYYLETAGPDFFNAQIIIGDQKWAGNIEIHVNSSDWFLHNHERDVAYNNVILHVVWEHDSDVFGPNNVEIPVLELRDFVKRDLLLSYKHLLAQKSWIYCENQIQQVNQFVITNWQERLFFERLERKSQSVFDSLLATNNDWEAVLFLLLAKNFGLNTNGVSFFKIAQSIPFAVIRKEASDLQNLEALFFGIAGLLDHDKEDTYFKDLQFRFYYLLQKYSIEKVFIEPLQFFKHRPDNFPTIRLSQLASLYHQEKNLFSKITNEFSLPLLYERFAVTTSEYWQTHYQFDKISTKKSKKLTKSFVDLLLINTIIPIQFAYAKSQGKEITEELIALMQSLDSEKNAILDKFKSIGISTKNAFEAQTLLQLKSEYCNKSRCLDCAIGSELLKQ</sequence>
<dbReference type="EMBL" id="JBCGDP010000017">
    <property type="protein sequence ID" value="MEM0577936.1"/>
    <property type="molecule type" value="Genomic_DNA"/>
</dbReference>
<proteinExistence type="predicted"/>
<protein>
    <submittedName>
        <fullName evidence="1">DUF2851 family protein</fullName>
    </submittedName>
</protein>
<dbReference type="Pfam" id="PF11013">
    <property type="entry name" value="DUF2851"/>
    <property type="match status" value="1"/>
</dbReference>
<evidence type="ECO:0000313" key="1">
    <source>
        <dbReference type="EMBL" id="MEM0577936.1"/>
    </source>
</evidence>
<keyword evidence="2" id="KW-1185">Reference proteome</keyword>
<organism evidence="1 2">
    <name type="scientific">Flavobacterium polysaccharolyticum</name>
    <dbReference type="NCBI Taxonomy" id="3133148"/>
    <lineage>
        <taxon>Bacteria</taxon>
        <taxon>Pseudomonadati</taxon>
        <taxon>Bacteroidota</taxon>
        <taxon>Flavobacteriia</taxon>
        <taxon>Flavobacteriales</taxon>
        <taxon>Flavobacteriaceae</taxon>
        <taxon>Flavobacterium</taxon>
    </lineage>
</organism>
<dbReference type="Proteomes" id="UP001468798">
    <property type="component" value="Unassembled WGS sequence"/>
</dbReference>
<comment type="caution">
    <text evidence="1">The sequence shown here is derived from an EMBL/GenBank/DDBJ whole genome shotgun (WGS) entry which is preliminary data.</text>
</comment>
<accession>A0ABU9NRM4</accession>
<dbReference type="RefSeq" id="WP_342692797.1">
    <property type="nucleotide sequence ID" value="NZ_JBCGDP010000017.1"/>
</dbReference>
<reference evidence="1 2" key="1">
    <citation type="submission" date="2024-03" db="EMBL/GenBank/DDBJ databases">
        <title>Two novel species of the genus Flavobacterium exhibiting potentially degradation of complex polysaccharides.</title>
        <authorList>
            <person name="Lian X."/>
        </authorList>
    </citation>
    <scope>NUCLEOTIDE SEQUENCE [LARGE SCALE GENOMIC DNA]</scope>
    <source>
        <strain evidence="1 2">N6</strain>
    </source>
</reference>
<evidence type="ECO:0000313" key="2">
    <source>
        <dbReference type="Proteomes" id="UP001468798"/>
    </source>
</evidence>